<proteinExistence type="predicted"/>
<accession>A0A5B7JG84</accession>
<keyword evidence="2" id="KW-1185">Reference proteome</keyword>
<dbReference type="Proteomes" id="UP000324222">
    <property type="component" value="Unassembled WGS sequence"/>
</dbReference>
<gene>
    <name evidence="1" type="ORF">E2C01_090308</name>
</gene>
<evidence type="ECO:0000313" key="2">
    <source>
        <dbReference type="Proteomes" id="UP000324222"/>
    </source>
</evidence>
<sequence length="19" mass="2336">MVMDTLPLKHRRHRPSPYT</sequence>
<name>A0A5B7JG84_PORTR</name>
<evidence type="ECO:0000313" key="1">
    <source>
        <dbReference type="EMBL" id="MPC95112.1"/>
    </source>
</evidence>
<comment type="caution">
    <text evidence="1">The sequence shown here is derived from an EMBL/GenBank/DDBJ whole genome shotgun (WGS) entry which is preliminary data.</text>
</comment>
<protein>
    <submittedName>
        <fullName evidence="1">Uncharacterized protein</fullName>
    </submittedName>
</protein>
<dbReference type="EMBL" id="VSRR010101042">
    <property type="protein sequence ID" value="MPC95112.1"/>
    <property type="molecule type" value="Genomic_DNA"/>
</dbReference>
<reference evidence="1 2" key="1">
    <citation type="submission" date="2019-05" db="EMBL/GenBank/DDBJ databases">
        <title>Another draft genome of Portunus trituberculatus and its Hox gene families provides insights of decapod evolution.</title>
        <authorList>
            <person name="Jeong J.-H."/>
            <person name="Song I."/>
            <person name="Kim S."/>
            <person name="Choi T."/>
            <person name="Kim D."/>
            <person name="Ryu S."/>
            <person name="Kim W."/>
        </authorList>
    </citation>
    <scope>NUCLEOTIDE SEQUENCE [LARGE SCALE GENOMIC DNA]</scope>
    <source>
        <tissue evidence="1">Muscle</tissue>
    </source>
</reference>
<organism evidence="1 2">
    <name type="scientific">Portunus trituberculatus</name>
    <name type="common">Swimming crab</name>
    <name type="synonym">Neptunus trituberculatus</name>
    <dbReference type="NCBI Taxonomy" id="210409"/>
    <lineage>
        <taxon>Eukaryota</taxon>
        <taxon>Metazoa</taxon>
        <taxon>Ecdysozoa</taxon>
        <taxon>Arthropoda</taxon>
        <taxon>Crustacea</taxon>
        <taxon>Multicrustacea</taxon>
        <taxon>Malacostraca</taxon>
        <taxon>Eumalacostraca</taxon>
        <taxon>Eucarida</taxon>
        <taxon>Decapoda</taxon>
        <taxon>Pleocyemata</taxon>
        <taxon>Brachyura</taxon>
        <taxon>Eubrachyura</taxon>
        <taxon>Portunoidea</taxon>
        <taxon>Portunidae</taxon>
        <taxon>Portuninae</taxon>
        <taxon>Portunus</taxon>
    </lineage>
</organism>
<dbReference type="AlphaFoldDB" id="A0A5B7JG84"/>